<proteinExistence type="predicted"/>
<evidence type="ECO:0000313" key="3">
    <source>
        <dbReference type="Proteomes" id="UP000269945"/>
    </source>
</evidence>
<accession>A0A9X9LP35</accession>
<sequence length="82" mass="8864">MGLSDPGGPADAPLHRPRSSLKLLDCELLTFSHTCGRGIFSLRSPHATERVASAVGKPRNHDNSQPPANPRLSSRFFKGKCL</sequence>
<dbReference type="Proteomes" id="UP000269945">
    <property type="component" value="Unassembled WGS sequence"/>
</dbReference>
<name>A0A9X9LP35_GULGU</name>
<organism evidence="2 3">
    <name type="scientific">Gulo gulo</name>
    <name type="common">Wolverine</name>
    <name type="synonym">Gluton</name>
    <dbReference type="NCBI Taxonomy" id="48420"/>
    <lineage>
        <taxon>Eukaryota</taxon>
        <taxon>Metazoa</taxon>
        <taxon>Chordata</taxon>
        <taxon>Craniata</taxon>
        <taxon>Vertebrata</taxon>
        <taxon>Euteleostomi</taxon>
        <taxon>Mammalia</taxon>
        <taxon>Eutheria</taxon>
        <taxon>Laurasiatheria</taxon>
        <taxon>Carnivora</taxon>
        <taxon>Caniformia</taxon>
        <taxon>Musteloidea</taxon>
        <taxon>Mustelidae</taxon>
        <taxon>Guloninae</taxon>
        <taxon>Gulo</taxon>
    </lineage>
</organism>
<reference evidence="2 3" key="1">
    <citation type="submission" date="2018-10" db="EMBL/GenBank/DDBJ databases">
        <authorList>
            <person name="Ekblom R."/>
            <person name="Jareborg N."/>
        </authorList>
    </citation>
    <scope>NUCLEOTIDE SEQUENCE [LARGE SCALE GENOMIC DNA]</scope>
    <source>
        <tissue evidence="2">Muscle</tissue>
    </source>
</reference>
<protein>
    <submittedName>
        <fullName evidence="2">Uncharacterized protein</fullName>
    </submittedName>
</protein>
<gene>
    <name evidence="2" type="ORF">BN2614_LOCUS1</name>
</gene>
<feature type="region of interest" description="Disordered" evidence="1">
    <location>
        <begin position="52"/>
        <end position="82"/>
    </location>
</feature>
<dbReference type="EMBL" id="CYRY02009717">
    <property type="protein sequence ID" value="VCW77987.1"/>
    <property type="molecule type" value="Genomic_DNA"/>
</dbReference>
<evidence type="ECO:0000256" key="1">
    <source>
        <dbReference type="SAM" id="MobiDB-lite"/>
    </source>
</evidence>
<evidence type="ECO:0000313" key="2">
    <source>
        <dbReference type="EMBL" id="VCW77987.1"/>
    </source>
</evidence>
<comment type="caution">
    <text evidence="2">The sequence shown here is derived from an EMBL/GenBank/DDBJ whole genome shotgun (WGS) entry which is preliminary data.</text>
</comment>
<dbReference type="AlphaFoldDB" id="A0A9X9LP35"/>
<keyword evidence="3" id="KW-1185">Reference proteome</keyword>